<dbReference type="Proteomes" id="UP000178240">
    <property type="component" value="Unassembled WGS sequence"/>
</dbReference>
<dbReference type="Pfam" id="PF01411">
    <property type="entry name" value="tRNA-synt_2c"/>
    <property type="match status" value="2"/>
</dbReference>
<evidence type="ECO:0000313" key="11">
    <source>
        <dbReference type="EMBL" id="OGY46570.1"/>
    </source>
</evidence>
<feature type="binding site" evidence="9">
    <location>
        <position position="610"/>
    </location>
    <ligand>
        <name>Zn(2+)</name>
        <dbReference type="ChEBI" id="CHEBI:29105"/>
    </ligand>
</feature>
<dbReference type="Gene3D" id="3.30.54.20">
    <property type="match status" value="1"/>
</dbReference>
<comment type="function">
    <text evidence="9">Catalyzes the attachment of alanine to tRNA(Ala) in a two-step reaction: alanine is first activated by ATP to form Ala-AMP and then transferred to the acceptor end of tRNA(Ala). Also edits incorrectly charged Ser-tRNA(Ala) and Gly-tRNA(Ala) via its editing domain.</text>
</comment>
<keyword evidence="9" id="KW-0479">Metal-binding</keyword>
<evidence type="ECO:0000259" key="10">
    <source>
        <dbReference type="PROSITE" id="PS50860"/>
    </source>
</evidence>
<protein>
    <recommendedName>
        <fullName evidence="9">Alanine--tRNA ligase</fullName>
        <ecNumber evidence="9">6.1.1.7</ecNumber>
    </recommendedName>
    <alternativeName>
        <fullName evidence="9">Alanyl-tRNA synthetase</fullName>
        <shortName evidence="9">AlaRS</shortName>
    </alternativeName>
</protein>
<evidence type="ECO:0000256" key="4">
    <source>
        <dbReference type="ARBA" id="ARBA00022741"/>
    </source>
</evidence>
<reference evidence="11 12" key="1">
    <citation type="journal article" date="2016" name="Nat. Commun.">
        <title>Thousands of microbial genomes shed light on interconnected biogeochemical processes in an aquifer system.</title>
        <authorList>
            <person name="Anantharaman K."/>
            <person name="Brown C.T."/>
            <person name="Hug L.A."/>
            <person name="Sharon I."/>
            <person name="Castelle C.J."/>
            <person name="Probst A.J."/>
            <person name="Thomas B.C."/>
            <person name="Singh A."/>
            <person name="Wilkins M.J."/>
            <person name="Karaoz U."/>
            <person name="Brodie E.L."/>
            <person name="Williams K.H."/>
            <person name="Hubbard S.S."/>
            <person name="Banfield J.F."/>
        </authorList>
    </citation>
    <scope>NUCLEOTIDE SEQUENCE [LARGE SCALE GENOMIC DNA]</scope>
</reference>
<dbReference type="AlphaFoldDB" id="A0A1G1Y469"/>
<evidence type="ECO:0000256" key="1">
    <source>
        <dbReference type="ARBA" id="ARBA00008226"/>
    </source>
</evidence>
<keyword evidence="3 9" id="KW-0436">Ligase</keyword>
<dbReference type="EMBL" id="MHIE01000003">
    <property type="protein sequence ID" value="OGY46570.1"/>
    <property type="molecule type" value="Genomic_DNA"/>
</dbReference>
<feature type="domain" description="Alanyl-transfer RNA synthetases family profile" evidence="10">
    <location>
        <begin position="5"/>
        <end position="640"/>
    </location>
</feature>
<dbReference type="NCBIfam" id="NF002436">
    <property type="entry name" value="PRK01584.1"/>
    <property type="match status" value="1"/>
</dbReference>
<dbReference type="EC" id="6.1.1.7" evidence="9"/>
<keyword evidence="9" id="KW-0963">Cytoplasm</keyword>
<comment type="catalytic activity">
    <reaction evidence="9">
        <text>tRNA(Ala) + L-alanine + ATP = L-alanyl-tRNA(Ala) + AMP + diphosphate</text>
        <dbReference type="Rhea" id="RHEA:12540"/>
        <dbReference type="Rhea" id="RHEA-COMP:9657"/>
        <dbReference type="Rhea" id="RHEA-COMP:9923"/>
        <dbReference type="ChEBI" id="CHEBI:30616"/>
        <dbReference type="ChEBI" id="CHEBI:33019"/>
        <dbReference type="ChEBI" id="CHEBI:57972"/>
        <dbReference type="ChEBI" id="CHEBI:78442"/>
        <dbReference type="ChEBI" id="CHEBI:78497"/>
        <dbReference type="ChEBI" id="CHEBI:456215"/>
        <dbReference type="EC" id="6.1.1.7"/>
    </reaction>
</comment>
<dbReference type="InterPro" id="IPR018164">
    <property type="entry name" value="Ala-tRNA-synth_IIc_N"/>
</dbReference>
<dbReference type="InterPro" id="IPR023033">
    <property type="entry name" value="Ala_tRNA_ligase_euk/bac"/>
</dbReference>
<sequence length="640" mass="72584">MRRMITAKELKEKYLEFFRKRGHTIVASASLIPENDPTVLFTTAGMHPLVPYLTGQKHPGGKRLADVQKCIRTGDIDQVGDSVHLTFFEMLGNWSLGDYWKKEAIVWSFEFLNQELGIPVDKLAVSCFAGDKAVPKDDESAQIWQSVGLPKEKIFFYGRDQNWWGPAGQTGPCGPDTEMYYDTGKPECANCKANGPACDCHKYVEIWNDVFMQYNKTADGRYEELSQKNVDTGMGVERTVAVLNGQASVFEIESFQPIVNKILELAKSDNERSVRIIADHLRAATFILGDERGIVPSNVEQGYVLRRLIRRAIRYGKELGITDMFTAKVAETIISQMSNDYPELQQNKDFIFEQLIQEEEKFKIAIEEGLKAAEKIFASKKPIDRDKFVKVMQHEGKKRIIHSIFENKRQNLPYDLKEFGITKDEFDNASLSGEEAFYLYQSFGLPIEMILELAREKNIFMSKTVFENEALKHQELSRSSTTGKFKGGLADHSEATTRLHTANHLTLAALRQILGDHVFQKGSNITAERLRFDFSHPEKMTPEQIKKVEAIVNEQIQKALPVSWVEMPLEKAKELKAMGVFESKYGQMVKVYTIGDPNQPFSREICGGPHVQNTKELGHFQISKEEASSAGVRRIKAVLV</sequence>
<comment type="similarity">
    <text evidence="1 9">Belongs to the class-II aminoacyl-tRNA synthetase family.</text>
</comment>
<dbReference type="InterPro" id="IPR045864">
    <property type="entry name" value="aa-tRNA-synth_II/BPL/LPL"/>
</dbReference>
<gene>
    <name evidence="9" type="primary">alaS</name>
    <name evidence="11" type="ORF">A2744_03375</name>
</gene>
<feature type="binding site" evidence="9">
    <location>
        <position position="504"/>
    </location>
    <ligand>
        <name>Zn(2+)</name>
        <dbReference type="ChEBI" id="CHEBI:29105"/>
    </ligand>
</feature>
<feature type="binding site" evidence="9">
    <location>
        <position position="500"/>
    </location>
    <ligand>
        <name>Zn(2+)</name>
        <dbReference type="ChEBI" id="CHEBI:29105"/>
    </ligand>
</feature>
<keyword evidence="7 9" id="KW-0648">Protein biosynthesis</keyword>
<dbReference type="InterPro" id="IPR050058">
    <property type="entry name" value="Ala-tRNA_ligase"/>
</dbReference>
<dbReference type="SMART" id="SM00863">
    <property type="entry name" value="tRNA_SAD"/>
    <property type="match status" value="1"/>
</dbReference>
<dbReference type="GO" id="GO:0005737">
    <property type="term" value="C:cytoplasm"/>
    <property type="evidence" value="ECO:0007669"/>
    <property type="project" value="UniProtKB-SubCell"/>
</dbReference>
<dbReference type="GO" id="GO:0005524">
    <property type="term" value="F:ATP binding"/>
    <property type="evidence" value="ECO:0007669"/>
    <property type="project" value="UniProtKB-UniRule"/>
</dbReference>
<dbReference type="InterPro" id="IPR018165">
    <property type="entry name" value="Ala-tRNA-synth_IIc_core"/>
</dbReference>
<dbReference type="HAMAP" id="MF_00036_B">
    <property type="entry name" value="Ala_tRNA_synth_B"/>
    <property type="match status" value="1"/>
</dbReference>
<dbReference type="InterPro" id="IPR002318">
    <property type="entry name" value="Ala-tRNA-lgiase_IIc"/>
</dbReference>
<proteinExistence type="inferred from homology"/>
<dbReference type="InterPro" id="IPR018163">
    <property type="entry name" value="Thr/Ala-tRNA-synth_IIc_edit"/>
</dbReference>
<evidence type="ECO:0000256" key="8">
    <source>
        <dbReference type="ARBA" id="ARBA00023146"/>
    </source>
</evidence>
<comment type="cofactor">
    <cofactor evidence="9">
        <name>Zn(2+)</name>
        <dbReference type="ChEBI" id="CHEBI:29105"/>
    </cofactor>
    <text evidence="9">Binds 1 zinc ion per subunit.</text>
</comment>
<dbReference type="GO" id="GO:0002161">
    <property type="term" value="F:aminoacyl-tRNA deacylase activity"/>
    <property type="evidence" value="ECO:0007669"/>
    <property type="project" value="TreeGrafter"/>
</dbReference>
<dbReference type="GO" id="GO:0000049">
    <property type="term" value="F:tRNA binding"/>
    <property type="evidence" value="ECO:0007669"/>
    <property type="project" value="UniProtKB-KW"/>
</dbReference>
<dbReference type="Pfam" id="PF07973">
    <property type="entry name" value="tRNA_SAD"/>
    <property type="match status" value="1"/>
</dbReference>
<dbReference type="GO" id="GO:0008270">
    <property type="term" value="F:zinc ion binding"/>
    <property type="evidence" value="ECO:0007669"/>
    <property type="project" value="UniProtKB-UniRule"/>
</dbReference>
<dbReference type="PRINTS" id="PR00980">
    <property type="entry name" value="TRNASYNTHALA"/>
</dbReference>
<dbReference type="Gene3D" id="3.30.930.10">
    <property type="entry name" value="Bira Bifunctional Protein, Domain 2"/>
    <property type="match status" value="1"/>
</dbReference>
<evidence type="ECO:0000256" key="2">
    <source>
        <dbReference type="ARBA" id="ARBA00022555"/>
    </source>
</evidence>
<dbReference type="GO" id="GO:0004813">
    <property type="term" value="F:alanine-tRNA ligase activity"/>
    <property type="evidence" value="ECO:0007669"/>
    <property type="project" value="UniProtKB-UniRule"/>
</dbReference>
<keyword evidence="9" id="KW-0862">Zinc</keyword>
<keyword evidence="6 9" id="KW-0694">RNA-binding</keyword>
<evidence type="ECO:0000256" key="9">
    <source>
        <dbReference type="HAMAP-Rule" id="MF_00036"/>
    </source>
</evidence>
<dbReference type="InterPro" id="IPR018162">
    <property type="entry name" value="Ala-tRNA-ligase_IIc_anticod-bd"/>
</dbReference>
<feature type="binding site" evidence="9">
    <location>
        <position position="606"/>
    </location>
    <ligand>
        <name>Zn(2+)</name>
        <dbReference type="ChEBI" id="CHEBI:29105"/>
    </ligand>
</feature>
<keyword evidence="4 9" id="KW-0547">Nucleotide-binding</keyword>
<comment type="domain">
    <text evidence="9">Consists of three domains; the N-terminal catalytic domain, the editing domain and the C-terminal C-Ala domain. The editing domain removes incorrectly charged amino acids, while the C-Ala domain, along with tRNA(Ala), serves as a bridge to cooperatively bring together the editing and aminoacylation centers thus stimulating deacylation of misacylated tRNAs.</text>
</comment>
<evidence type="ECO:0000256" key="5">
    <source>
        <dbReference type="ARBA" id="ARBA00022840"/>
    </source>
</evidence>
<keyword evidence="8 9" id="KW-0030">Aminoacyl-tRNA synthetase</keyword>
<evidence type="ECO:0000313" key="12">
    <source>
        <dbReference type="Proteomes" id="UP000178240"/>
    </source>
</evidence>
<dbReference type="PROSITE" id="PS50860">
    <property type="entry name" value="AA_TRNA_LIGASE_II_ALA"/>
    <property type="match status" value="1"/>
</dbReference>
<dbReference type="PANTHER" id="PTHR11777">
    <property type="entry name" value="ALANYL-TRNA SYNTHETASE"/>
    <property type="match status" value="1"/>
</dbReference>
<comment type="caution">
    <text evidence="11">The sequence shown here is derived from an EMBL/GenBank/DDBJ whole genome shotgun (WGS) entry which is preliminary data.</text>
</comment>
<dbReference type="SUPFAM" id="SSF55681">
    <property type="entry name" value="Class II aaRS and biotin synthetases"/>
    <property type="match status" value="1"/>
</dbReference>
<dbReference type="SUPFAM" id="SSF55186">
    <property type="entry name" value="ThrRS/AlaRS common domain"/>
    <property type="match status" value="1"/>
</dbReference>
<comment type="subcellular location">
    <subcellularLocation>
        <location evidence="9">Cytoplasm</location>
    </subcellularLocation>
</comment>
<organism evidence="11 12">
    <name type="scientific">Candidatus Buchananbacteria bacterium RIFCSPHIGHO2_01_FULL_44_11</name>
    <dbReference type="NCBI Taxonomy" id="1797535"/>
    <lineage>
        <taxon>Bacteria</taxon>
        <taxon>Candidatus Buchananiibacteriota</taxon>
    </lineage>
</organism>
<evidence type="ECO:0000256" key="7">
    <source>
        <dbReference type="ARBA" id="ARBA00022917"/>
    </source>
</evidence>
<dbReference type="PANTHER" id="PTHR11777:SF9">
    <property type="entry name" value="ALANINE--TRNA LIGASE, CYTOPLASMIC"/>
    <property type="match status" value="1"/>
</dbReference>
<keyword evidence="2 9" id="KW-0820">tRNA-binding</keyword>
<name>A0A1G1Y469_9BACT</name>
<dbReference type="Gene3D" id="3.30.980.10">
    <property type="entry name" value="Threonyl-trna Synthetase, Chain A, domain 2"/>
    <property type="match status" value="1"/>
</dbReference>
<dbReference type="STRING" id="1797535.A2744_03375"/>
<keyword evidence="5 9" id="KW-0067">ATP-binding</keyword>
<evidence type="ECO:0000256" key="3">
    <source>
        <dbReference type="ARBA" id="ARBA00022598"/>
    </source>
</evidence>
<dbReference type="SUPFAM" id="SSF101353">
    <property type="entry name" value="Putative anticodon-binding domain of alanyl-tRNA synthetase (AlaRS)"/>
    <property type="match status" value="1"/>
</dbReference>
<dbReference type="CDD" id="cd00673">
    <property type="entry name" value="AlaRS_core"/>
    <property type="match status" value="1"/>
</dbReference>
<accession>A0A1G1Y469</accession>
<dbReference type="GO" id="GO:0006419">
    <property type="term" value="P:alanyl-tRNA aminoacylation"/>
    <property type="evidence" value="ECO:0007669"/>
    <property type="project" value="UniProtKB-UniRule"/>
</dbReference>
<dbReference type="InterPro" id="IPR012947">
    <property type="entry name" value="tRNA_SAD"/>
</dbReference>
<evidence type="ECO:0000256" key="6">
    <source>
        <dbReference type="ARBA" id="ARBA00022884"/>
    </source>
</evidence>
<dbReference type="FunFam" id="3.30.980.10:FF:000004">
    <property type="entry name" value="Alanine--tRNA ligase, cytoplasmic"/>
    <property type="match status" value="1"/>
</dbReference>